<dbReference type="InterPro" id="IPR017938">
    <property type="entry name" value="Riboflavin_synthase-like_b-brl"/>
</dbReference>
<evidence type="ECO:0000313" key="10">
    <source>
        <dbReference type="EMBL" id="CAF1124667.1"/>
    </source>
</evidence>
<comment type="subcellular location">
    <subcellularLocation>
        <location evidence="1">Membrane</location>
        <topology evidence="1">Multi-pass membrane protein</topology>
    </subcellularLocation>
</comment>
<evidence type="ECO:0000256" key="3">
    <source>
        <dbReference type="ARBA" id="ARBA00022989"/>
    </source>
</evidence>
<protein>
    <recommendedName>
        <fullName evidence="8">FAD-binding FR-type domain-containing protein</fullName>
    </recommendedName>
</protein>
<evidence type="ECO:0000256" key="7">
    <source>
        <dbReference type="SAM" id="Phobius"/>
    </source>
</evidence>
<comment type="caution">
    <text evidence="10">The sequence shown here is derived from an EMBL/GenBank/DDBJ whole genome shotgun (WGS) entry which is preliminary data.</text>
</comment>
<evidence type="ECO:0000256" key="5">
    <source>
        <dbReference type="ARBA" id="ARBA00023136"/>
    </source>
</evidence>
<evidence type="ECO:0000256" key="1">
    <source>
        <dbReference type="ARBA" id="ARBA00004141"/>
    </source>
</evidence>
<dbReference type="PRINTS" id="PR00466">
    <property type="entry name" value="GP91PHOX"/>
</dbReference>
<dbReference type="Proteomes" id="UP000663829">
    <property type="component" value="Unassembled WGS sequence"/>
</dbReference>
<proteinExistence type="predicted"/>
<keyword evidence="3 7" id="KW-1133">Transmembrane helix</keyword>
<keyword evidence="5 7" id="KW-0472">Membrane</keyword>
<dbReference type="InterPro" id="IPR013121">
    <property type="entry name" value="Fe_red_NAD-bd_6"/>
</dbReference>
<dbReference type="GO" id="GO:0043020">
    <property type="term" value="C:NADPH oxidase complex"/>
    <property type="evidence" value="ECO:0007669"/>
    <property type="project" value="TreeGrafter"/>
</dbReference>
<dbReference type="CDD" id="cd06186">
    <property type="entry name" value="NOX_Duox_like_FAD_NADP"/>
    <property type="match status" value="1"/>
</dbReference>
<gene>
    <name evidence="10" type="ORF">GPM918_LOCUS19870</name>
    <name evidence="9" type="ORF">OVA965_LOCUS11552</name>
    <name evidence="12" type="ORF">SRO942_LOCUS19867</name>
    <name evidence="11" type="ORF">TMI583_LOCUS11553</name>
</gene>
<dbReference type="GO" id="GO:0016175">
    <property type="term" value="F:superoxide-generating NAD(P)H oxidase activity"/>
    <property type="evidence" value="ECO:0007669"/>
    <property type="project" value="TreeGrafter"/>
</dbReference>
<evidence type="ECO:0000313" key="9">
    <source>
        <dbReference type="EMBL" id="CAF0939291.1"/>
    </source>
</evidence>
<evidence type="ECO:0000313" key="11">
    <source>
        <dbReference type="EMBL" id="CAF3714649.1"/>
    </source>
</evidence>
<feature type="domain" description="FAD-binding FR-type" evidence="8">
    <location>
        <begin position="175"/>
        <end position="279"/>
    </location>
</feature>
<evidence type="ECO:0000313" key="12">
    <source>
        <dbReference type="EMBL" id="CAF3888158.1"/>
    </source>
</evidence>
<dbReference type="OrthoDB" id="167398at2759"/>
<dbReference type="SUPFAM" id="SSF52343">
    <property type="entry name" value="Ferredoxin reductase-like, C-terminal NADP-linked domain"/>
    <property type="match status" value="1"/>
</dbReference>
<dbReference type="PANTHER" id="PTHR11972">
    <property type="entry name" value="NADPH OXIDASE"/>
    <property type="match status" value="1"/>
</dbReference>
<evidence type="ECO:0000256" key="4">
    <source>
        <dbReference type="ARBA" id="ARBA00023002"/>
    </source>
</evidence>
<feature type="transmembrane region" description="Helical" evidence="7">
    <location>
        <begin position="60"/>
        <end position="82"/>
    </location>
</feature>
<dbReference type="Proteomes" id="UP000682733">
    <property type="component" value="Unassembled WGS sequence"/>
</dbReference>
<dbReference type="GO" id="GO:0042554">
    <property type="term" value="P:superoxide anion generation"/>
    <property type="evidence" value="ECO:0007669"/>
    <property type="project" value="TreeGrafter"/>
</dbReference>
<accession>A0A814QVA6</accession>
<dbReference type="EMBL" id="CAJNOK010004489">
    <property type="protein sequence ID" value="CAF0939291.1"/>
    <property type="molecule type" value="Genomic_DNA"/>
</dbReference>
<evidence type="ECO:0000259" key="8">
    <source>
        <dbReference type="PROSITE" id="PS51384"/>
    </source>
</evidence>
<dbReference type="PROSITE" id="PS51384">
    <property type="entry name" value="FAD_FR"/>
    <property type="match status" value="1"/>
</dbReference>
<dbReference type="PANTHER" id="PTHR11972:SF153">
    <property type="entry name" value="SUPEROXIDE-GENERATING NADPH OXIDASE HEAVY CHAIN SUBUNIT A"/>
    <property type="match status" value="1"/>
</dbReference>
<keyword evidence="13" id="KW-1185">Reference proteome</keyword>
<dbReference type="InterPro" id="IPR000778">
    <property type="entry name" value="Cyt_b245_heavy_chain"/>
</dbReference>
<dbReference type="EMBL" id="CAJNOQ010006133">
    <property type="protein sequence ID" value="CAF1124667.1"/>
    <property type="molecule type" value="Genomic_DNA"/>
</dbReference>
<dbReference type="Gene3D" id="2.40.30.10">
    <property type="entry name" value="Translation factors"/>
    <property type="match status" value="1"/>
</dbReference>
<dbReference type="EMBL" id="CAJOBA010004493">
    <property type="protein sequence ID" value="CAF3714649.1"/>
    <property type="molecule type" value="Genomic_DNA"/>
</dbReference>
<dbReference type="Pfam" id="PF08030">
    <property type="entry name" value="NAD_binding_6"/>
    <property type="match status" value="1"/>
</dbReference>
<feature type="transmembrane region" description="Helical" evidence="7">
    <location>
        <begin position="94"/>
        <end position="114"/>
    </location>
</feature>
<dbReference type="SFLD" id="SFLDG01168">
    <property type="entry name" value="Ferric_reductase_subgroup_(FRE"/>
    <property type="match status" value="1"/>
</dbReference>
<comment type="catalytic activity">
    <reaction evidence="6">
        <text>NADPH + 2 O2 = 2 superoxide + NADP(+) + H(+)</text>
        <dbReference type="Rhea" id="RHEA:63180"/>
        <dbReference type="ChEBI" id="CHEBI:15378"/>
        <dbReference type="ChEBI" id="CHEBI:15379"/>
        <dbReference type="ChEBI" id="CHEBI:18421"/>
        <dbReference type="ChEBI" id="CHEBI:57783"/>
        <dbReference type="ChEBI" id="CHEBI:58349"/>
    </reaction>
</comment>
<dbReference type="GO" id="GO:0006952">
    <property type="term" value="P:defense response"/>
    <property type="evidence" value="ECO:0007669"/>
    <property type="project" value="TreeGrafter"/>
</dbReference>
<reference evidence="10" key="1">
    <citation type="submission" date="2021-02" db="EMBL/GenBank/DDBJ databases">
        <authorList>
            <person name="Nowell W R."/>
        </authorList>
    </citation>
    <scope>NUCLEOTIDE SEQUENCE</scope>
</reference>
<dbReference type="SUPFAM" id="SSF63380">
    <property type="entry name" value="Riboflavin synthase domain-like"/>
    <property type="match status" value="1"/>
</dbReference>
<dbReference type="SFLD" id="SFLDS00052">
    <property type="entry name" value="Ferric_Reductase_Domain"/>
    <property type="match status" value="1"/>
</dbReference>
<dbReference type="InterPro" id="IPR017927">
    <property type="entry name" value="FAD-bd_FR_type"/>
</dbReference>
<keyword evidence="4" id="KW-0560">Oxidoreductase</keyword>
<evidence type="ECO:0000256" key="6">
    <source>
        <dbReference type="ARBA" id="ARBA00049908"/>
    </source>
</evidence>
<dbReference type="Pfam" id="PF08022">
    <property type="entry name" value="FAD_binding_8"/>
    <property type="match status" value="1"/>
</dbReference>
<dbReference type="InterPro" id="IPR013112">
    <property type="entry name" value="FAD-bd_8"/>
</dbReference>
<dbReference type="SFLD" id="SFLDG01169">
    <property type="entry name" value="NADPH_oxidase_subgroup_(NOX)"/>
    <property type="match status" value="1"/>
</dbReference>
<evidence type="ECO:0000313" key="13">
    <source>
        <dbReference type="Proteomes" id="UP000663829"/>
    </source>
</evidence>
<sequence>MICFLSILHVGGHIYNYNRFVDVNKEHNTLAAALKNLYLQSTNSILNPITNYQVVNVGEMLRTTAGITGVILSVCLILMFSSSTMLMRRSFYELFWFTHHLFIVFFICLAVHGIQGLIKSQTNVKQHDPVVCAPIYTSWTNSQCPVFPTFSGSSSTSWIWLLIPVVLYIIERIIRLVRSLQHVEIQQVTKHASNVFEIRFKKSNMKPLPGQYIYIKCFAIAKLEWHPFTVTSSPEEDFISVHIRSCGNWTKQLAERLKNYPQDIPNISVDGPYGAPADDCFNYDSVILVGAGIGVTPYAAILKHIRSIQTPNARLVRVYFYWICNTTDAFEWFGDLLQQLEHEINRPNFLIYKIFLTKWSLNEAKAVVRNHDDTRDLWTGLQQKTYYGRPNFDQDFSLIKDESQQNSDIGVFVCGPKQLANQLQRLCIKHNRNEKNINFYLNKENF</sequence>
<dbReference type="EMBL" id="CAJOBC010006133">
    <property type="protein sequence ID" value="CAF3888158.1"/>
    <property type="molecule type" value="Genomic_DNA"/>
</dbReference>
<dbReference type="InterPro" id="IPR039261">
    <property type="entry name" value="FNR_nucleotide-bd"/>
</dbReference>
<organism evidence="10 13">
    <name type="scientific">Didymodactylos carnosus</name>
    <dbReference type="NCBI Taxonomy" id="1234261"/>
    <lineage>
        <taxon>Eukaryota</taxon>
        <taxon>Metazoa</taxon>
        <taxon>Spiralia</taxon>
        <taxon>Gnathifera</taxon>
        <taxon>Rotifera</taxon>
        <taxon>Eurotatoria</taxon>
        <taxon>Bdelloidea</taxon>
        <taxon>Philodinida</taxon>
        <taxon>Philodinidae</taxon>
        <taxon>Didymodactylos</taxon>
    </lineage>
</organism>
<evidence type="ECO:0000256" key="2">
    <source>
        <dbReference type="ARBA" id="ARBA00022692"/>
    </source>
</evidence>
<dbReference type="Proteomes" id="UP000681722">
    <property type="component" value="Unassembled WGS sequence"/>
</dbReference>
<name>A0A814QVA6_9BILA</name>
<dbReference type="AlphaFoldDB" id="A0A814QVA6"/>
<dbReference type="Gene3D" id="3.40.50.80">
    <property type="entry name" value="Nucleotide-binding domain of ferredoxin-NADP reductase (FNR) module"/>
    <property type="match status" value="1"/>
</dbReference>
<dbReference type="Proteomes" id="UP000677228">
    <property type="component" value="Unassembled WGS sequence"/>
</dbReference>
<dbReference type="InterPro" id="IPR050369">
    <property type="entry name" value="RBOH/FRE"/>
</dbReference>
<keyword evidence="2 7" id="KW-0812">Transmembrane</keyword>
<dbReference type="Pfam" id="PF01794">
    <property type="entry name" value="Ferric_reduct"/>
    <property type="match status" value="1"/>
</dbReference>
<dbReference type="InterPro" id="IPR013130">
    <property type="entry name" value="Fe3_Rdtase_TM_dom"/>
</dbReference>